<evidence type="ECO:0000256" key="3">
    <source>
        <dbReference type="ARBA" id="ARBA00023172"/>
    </source>
</evidence>
<name>A0A1F5V650_9BACT</name>
<organism evidence="7 8">
    <name type="scientific">Candidatus Fischerbacteria bacterium RBG_13_37_8</name>
    <dbReference type="NCBI Taxonomy" id="1817863"/>
    <lineage>
        <taxon>Bacteria</taxon>
        <taxon>Candidatus Fischeribacteriota</taxon>
    </lineage>
</organism>
<dbReference type="STRING" id="1817863.A2Y62_04220"/>
<dbReference type="SUPFAM" id="SSF56349">
    <property type="entry name" value="DNA breaking-rejoining enzymes"/>
    <property type="match status" value="1"/>
</dbReference>
<evidence type="ECO:0000256" key="4">
    <source>
        <dbReference type="PROSITE-ProRule" id="PRU01248"/>
    </source>
</evidence>
<dbReference type="InterPro" id="IPR050090">
    <property type="entry name" value="Tyrosine_recombinase_XerCD"/>
</dbReference>
<gene>
    <name evidence="7" type="ORF">A2Y62_04220</name>
</gene>
<proteinExistence type="predicted"/>
<reference evidence="7 8" key="1">
    <citation type="journal article" date="2016" name="Nat. Commun.">
        <title>Thousands of microbial genomes shed light on interconnected biogeochemical processes in an aquifer system.</title>
        <authorList>
            <person name="Anantharaman K."/>
            <person name="Brown C.T."/>
            <person name="Hug L.A."/>
            <person name="Sharon I."/>
            <person name="Castelle C.J."/>
            <person name="Probst A.J."/>
            <person name="Thomas B.C."/>
            <person name="Singh A."/>
            <person name="Wilkins M.J."/>
            <person name="Karaoz U."/>
            <person name="Brodie E.L."/>
            <person name="Williams K.H."/>
            <person name="Hubbard S.S."/>
            <person name="Banfield J.F."/>
        </authorList>
    </citation>
    <scope>NUCLEOTIDE SEQUENCE [LARGE SCALE GENOMIC DNA]</scope>
</reference>
<protein>
    <submittedName>
        <fullName evidence="7">Integrase</fullName>
    </submittedName>
</protein>
<dbReference type="PANTHER" id="PTHR30349:SF81">
    <property type="entry name" value="TYROSINE RECOMBINASE XERC"/>
    <property type="match status" value="1"/>
</dbReference>
<keyword evidence="2 4" id="KW-0238">DNA-binding</keyword>
<dbReference type="GO" id="GO:0006310">
    <property type="term" value="P:DNA recombination"/>
    <property type="evidence" value="ECO:0007669"/>
    <property type="project" value="UniProtKB-KW"/>
</dbReference>
<dbReference type="Gene3D" id="1.10.443.10">
    <property type="entry name" value="Intergrase catalytic core"/>
    <property type="match status" value="1"/>
</dbReference>
<dbReference type="Gene3D" id="1.10.150.130">
    <property type="match status" value="1"/>
</dbReference>
<comment type="caution">
    <text evidence="7">The sequence shown here is derived from an EMBL/GenBank/DDBJ whole genome shotgun (WGS) entry which is preliminary data.</text>
</comment>
<dbReference type="Proteomes" id="UP000178943">
    <property type="component" value="Unassembled WGS sequence"/>
</dbReference>
<keyword evidence="3" id="KW-0233">DNA recombination</keyword>
<accession>A0A1F5V650</accession>
<dbReference type="GO" id="GO:0015074">
    <property type="term" value="P:DNA integration"/>
    <property type="evidence" value="ECO:0007669"/>
    <property type="project" value="UniProtKB-KW"/>
</dbReference>
<dbReference type="GO" id="GO:0003677">
    <property type="term" value="F:DNA binding"/>
    <property type="evidence" value="ECO:0007669"/>
    <property type="project" value="UniProtKB-UniRule"/>
</dbReference>
<dbReference type="PROSITE" id="PS51900">
    <property type="entry name" value="CB"/>
    <property type="match status" value="1"/>
</dbReference>
<dbReference type="Pfam" id="PF00589">
    <property type="entry name" value="Phage_integrase"/>
    <property type="match status" value="1"/>
</dbReference>
<dbReference type="EMBL" id="MFGW01000229">
    <property type="protein sequence ID" value="OGF58907.1"/>
    <property type="molecule type" value="Genomic_DNA"/>
</dbReference>
<dbReference type="AlphaFoldDB" id="A0A1F5V650"/>
<dbReference type="InterPro" id="IPR010998">
    <property type="entry name" value="Integrase_recombinase_N"/>
</dbReference>
<sequence>MKPTDFAYYLTNFLSTYLPGIIGLRPNTIMSYRDTFSVFLEFCSEHKGIRPEKFSLHNLNRKLIEEYLKWLEKSRRCIASSRNVRLAAFHSFSRYLQMEFPDYIHQAQQILAIPIKRTRKISVEYLTLDAMKFLLGKPDHNSKQGRRDMVLLSLLYESGARVQELADLKVRDIRIASPPIVKLTGKCEKTRIVPIMKPMAELLKQYLKENNLTEPYTFDYPLFCNRSKDKLTRAGIAYIVKKYADEAIKESPELFPDKVSPHCFRHSKAVHLLQAGINLVYIRDFLGHVDIQTTEIYARIDSEMKRKALEKSHNVVPDKMPEWQRNAELMTWLKNLGK</sequence>
<feature type="domain" description="Core-binding (CB)" evidence="6">
    <location>
        <begin position="4"/>
        <end position="97"/>
    </location>
</feature>
<keyword evidence="1" id="KW-0229">DNA integration</keyword>
<dbReference type="Pfam" id="PF02899">
    <property type="entry name" value="Phage_int_SAM_1"/>
    <property type="match status" value="1"/>
</dbReference>
<dbReference type="InterPro" id="IPR004107">
    <property type="entry name" value="Integrase_SAM-like_N"/>
</dbReference>
<evidence type="ECO:0000259" key="6">
    <source>
        <dbReference type="PROSITE" id="PS51900"/>
    </source>
</evidence>
<dbReference type="InterPro" id="IPR013762">
    <property type="entry name" value="Integrase-like_cat_sf"/>
</dbReference>
<dbReference type="InterPro" id="IPR011010">
    <property type="entry name" value="DNA_brk_join_enz"/>
</dbReference>
<dbReference type="CDD" id="cd01182">
    <property type="entry name" value="INT_RitC_C_like"/>
    <property type="match status" value="1"/>
</dbReference>
<evidence type="ECO:0000313" key="7">
    <source>
        <dbReference type="EMBL" id="OGF58907.1"/>
    </source>
</evidence>
<dbReference type="PANTHER" id="PTHR30349">
    <property type="entry name" value="PHAGE INTEGRASE-RELATED"/>
    <property type="match status" value="1"/>
</dbReference>
<evidence type="ECO:0000259" key="5">
    <source>
        <dbReference type="PROSITE" id="PS51898"/>
    </source>
</evidence>
<evidence type="ECO:0000313" key="8">
    <source>
        <dbReference type="Proteomes" id="UP000178943"/>
    </source>
</evidence>
<dbReference type="PROSITE" id="PS51898">
    <property type="entry name" value="TYR_RECOMBINASE"/>
    <property type="match status" value="1"/>
</dbReference>
<dbReference type="InterPro" id="IPR044068">
    <property type="entry name" value="CB"/>
</dbReference>
<evidence type="ECO:0000256" key="2">
    <source>
        <dbReference type="ARBA" id="ARBA00023125"/>
    </source>
</evidence>
<evidence type="ECO:0000256" key="1">
    <source>
        <dbReference type="ARBA" id="ARBA00022908"/>
    </source>
</evidence>
<feature type="domain" description="Tyr recombinase" evidence="5">
    <location>
        <begin position="121"/>
        <end position="310"/>
    </location>
</feature>
<dbReference type="InterPro" id="IPR002104">
    <property type="entry name" value="Integrase_catalytic"/>
</dbReference>